<comment type="caution">
    <text evidence="1">The sequence shown here is derived from an EMBL/GenBank/DDBJ whole genome shotgun (WGS) entry which is preliminary data.</text>
</comment>
<gene>
    <name evidence="1" type="ORF">YPIP275_2044</name>
</gene>
<name>A0AAV3BCS3_YERPE</name>
<dbReference type="Proteomes" id="UP000004430">
    <property type="component" value="Unassembled WGS sequence"/>
</dbReference>
<evidence type="ECO:0000313" key="2">
    <source>
        <dbReference type="Proteomes" id="UP000004430"/>
    </source>
</evidence>
<protein>
    <submittedName>
        <fullName evidence="1">Uncharacterized protein</fullName>
    </submittedName>
</protein>
<reference evidence="1 2" key="2">
    <citation type="submission" date="2010-03" db="EMBL/GenBank/DDBJ databases">
        <authorList>
            <person name="Payne S.H."/>
            <person name="Sutton G.G."/>
        </authorList>
    </citation>
    <scope>NUCLEOTIDE SEQUENCE [LARGE SCALE GENOMIC DNA]</scope>
    <source>
        <strain evidence="1 2">IP275</strain>
    </source>
</reference>
<dbReference type="AlphaFoldDB" id="A0AAV3BCS3"/>
<accession>A0AAV3BCS3</accession>
<organism evidence="1 2">
    <name type="scientific">Yersinia pestis biovar Orientalis str. IP275</name>
    <dbReference type="NCBI Taxonomy" id="373665"/>
    <lineage>
        <taxon>Bacteria</taxon>
        <taxon>Pseudomonadati</taxon>
        <taxon>Pseudomonadota</taxon>
        <taxon>Gammaproteobacteria</taxon>
        <taxon>Enterobacterales</taxon>
        <taxon>Yersiniaceae</taxon>
        <taxon>Yersinia</taxon>
    </lineage>
</organism>
<reference evidence="1 2" key="1">
    <citation type="submission" date="2008-01" db="EMBL/GenBank/DDBJ databases">
        <title>Yersinia pestis Strain IP275 project at JCVI/TIGR.</title>
        <authorList>
            <person name="Ravel J."/>
            <person name="Eppinger M."/>
            <person name="Fricke W.F."/>
            <person name="Rosovitz M."/>
            <person name="Lindler L.E."/>
            <person name="Bearden S."/>
            <person name="Shriefer M."/>
        </authorList>
    </citation>
    <scope>NUCLEOTIDE SEQUENCE [LARGE SCALE GENOMIC DNA]</scope>
    <source>
        <strain evidence="1 2">IP275</strain>
    </source>
</reference>
<sequence length="46" mass="5236">MTINQVKSREPIAAPCGFYQSIALYQLITLYQSIIIVTINSYQQLT</sequence>
<evidence type="ECO:0000313" key="1">
    <source>
        <dbReference type="EMBL" id="EDR33527.1"/>
    </source>
</evidence>
<dbReference type="EMBL" id="AAOS02000006">
    <property type="protein sequence ID" value="EDR33527.1"/>
    <property type="molecule type" value="Genomic_DNA"/>
</dbReference>
<proteinExistence type="predicted"/>